<dbReference type="Gene3D" id="3.90.226.10">
    <property type="entry name" value="2-enoyl-CoA Hydratase, Chain A, domain 1"/>
    <property type="match status" value="1"/>
</dbReference>
<organism evidence="4 5">
    <name type="scientific">Parthenolecanium corni</name>
    <dbReference type="NCBI Taxonomy" id="536013"/>
    <lineage>
        <taxon>Eukaryota</taxon>
        <taxon>Metazoa</taxon>
        <taxon>Ecdysozoa</taxon>
        <taxon>Arthropoda</taxon>
        <taxon>Hexapoda</taxon>
        <taxon>Insecta</taxon>
        <taxon>Pterygota</taxon>
        <taxon>Neoptera</taxon>
        <taxon>Paraneoptera</taxon>
        <taxon>Hemiptera</taxon>
        <taxon>Sternorrhyncha</taxon>
        <taxon>Coccoidea</taxon>
        <taxon>Coccidae</taxon>
        <taxon>Parthenolecanium</taxon>
    </lineage>
</organism>
<dbReference type="GO" id="GO:0071897">
    <property type="term" value="P:DNA biosynthetic process"/>
    <property type="evidence" value="ECO:0007669"/>
    <property type="project" value="UniProtKB-ARBA"/>
</dbReference>
<dbReference type="InterPro" id="IPR010483">
    <property type="entry name" value="Alpha_2_MRAP_C"/>
</dbReference>
<evidence type="ECO:0000259" key="3">
    <source>
        <dbReference type="PROSITE" id="PS50994"/>
    </source>
</evidence>
<name>A0AAN9Y8P6_9HEMI</name>
<dbReference type="InterPro" id="IPR000477">
    <property type="entry name" value="RT_dom"/>
</dbReference>
<evidence type="ECO:0000313" key="5">
    <source>
        <dbReference type="Proteomes" id="UP001367676"/>
    </source>
</evidence>
<dbReference type="GO" id="GO:0003676">
    <property type="term" value="F:nucleic acid binding"/>
    <property type="evidence" value="ECO:0007669"/>
    <property type="project" value="InterPro"/>
</dbReference>
<comment type="caution">
    <text evidence="4">The sequence shown here is derived from an EMBL/GenBank/DDBJ whole genome shotgun (WGS) entry which is preliminary data.</text>
</comment>
<dbReference type="SUPFAM" id="SSF53098">
    <property type="entry name" value="Ribonuclease H-like"/>
    <property type="match status" value="1"/>
</dbReference>
<dbReference type="SUPFAM" id="SSF47045">
    <property type="entry name" value="RAP domain-like"/>
    <property type="match status" value="3"/>
</dbReference>
<evidence type="ECO:0000256" key="1">
    <source>
        <dbReference type="SAM" id="Coils"/>
    </source>
</evidence>
<feature type="region of interest" description="Disordered" evidence="2">
    <location>
        <begin position="288"/>
        <end position="345"/>
    </location>
</feature>
<dbReference type="InterPro" id="IPR040676">
    <property type="entry name" value="DUF5641"/>
</dbReference>
<gene>
    <name evidence="4" type="ORF">V9T40_003245</name>
</gene>
<dbReference type="SUPFAM" id="SSF56672">
    <property type="entry name" value="DNA/RNA polymerases"/>
    <property type="match status" value="1"/>
</dbReference>
<dbReference type="InterPro" id="IPR036397">
    <property type="entry name" value="RNaseH_sf"/>
</dbReference>
<dbReference type="CDD" id="cd14808">
    <property type="entry name" value="RAP_D3"/>
    <property type="match status" value="1"/>
</dbReference>
<protein>
    <recommendedName>
        <fullName evidence="3">Integrase catalytic domain-containing protein</fullName>
    </recommendedName>
</protein>
<feature type="coiled-coil region" evidence="1">
    <location>
        <begin position="2314"/>
        <end position="2385"/>
    </location>
</feature>
<dbReference type="InterPro" id="IPR005312">
    <property type="entry name" value="DUF1759"/>
</dbReference>
<dbReference type="InterPro" id="IPR043502">
    <property type="entry name" value="DNA/RNA_pol_sf"/>
</dbReference>
<dbReference type="Proteomes" id="UP001367676">
    <property type="component" value="Unassembled WGS sequence"/>
</dbReference>
<dbReference type="InterPro" id="IPR029045">
    <property type="entry name" value="ClpP/crotonase-like_dom_sf"/>
</dbReference>
<dbReference type="GO" id="GO:0042575">
    <property type="term" value="C:DNA polymerase complex"/>
    <property type="evidence" value="ECO:0007669"/>
    <property type="project" value="UniProtKB-ARBA"/>
</dbReference>
<proteinExistence type="predicted"/>
<evidence type="ECO:0000256" key="2">
    <source>
        <dbReference type="SAM" id="MobiDB-lite"/>
    </source>
</evidence>
<dbReference type="InterPro" id="IPR012337">
    <property type="entry name" value="RNaseH-like_sf"/>
</dbReference>
<dbReference type="GO" id="GO:0050750">
    <property type="term" value="F:low-density lipoprotein particle receptor binding"/>
    <property type="evidence" value="ECO:0007669"/>
    <property type="project" value="InterPro"/>
</dbReference>
<accession>A0AAN9Y8P6</accession>
<reference evidence="4 5" key="1">
    <citation type="submission" date="2024-03" db="EMBL/GenBank/DDBJ databases">
        <title>Adaptation during the transition from Ophiocordyceps entomopathogen to insect associate is accompanied by gene loss and intensified selection.</title>
        <authorList>
            <person name="Ward C.M."/>
            <person name="Onetto C.A."/>
            <person name="Borneman A.R."/>
        </authorList>
    </citation>
    <scope>NUCLEOTIDE SEQUENCE [LARGE SCALE GENOMIC DNA]</scope>
    <source>
        <strain evidence="4">AWRI1</strain>
        <tissue evidence="4">Single Adult Female</tissue>
    </source>
</reference>
<dbReference type="Pfam" id="PF00078">
    <property type="entry name" value="RVT_1"/>
    <property type="match status" value="1"/>
</dbReference>
<feature type="compositionally biased region" description="Polar residues" evidence="2">
    <location>
        <begin position="290"/>
        <end position="311"/>
    </location>
</feature>
<dbReference type="Gene3D" id="1.20.81.10">
    <property type="entry name" value="RAP domain"/>
    <property type="match status" value="3"/>
</dbReference>
<dbReference type="InterPro" id="IPR037999">
    <property type="entry name" value="RAP_D3"/>
</dbReference>
<dbReference type="Pfam" id="PF17921">
    <property type="entry name" value="Integrase_H2C2"/>
    <property type="match status" value="1"/>
</dbReference>
<dbReference type="Pfam" id="PF05380">
    <property type="entry name" value="Peptidase_A17"/>
    <property type="match status" value="1"/>
</dbReference>
<dbReference type="PROSITE" id="PS50994">
    <property type="entry name" value="INTEGRASE"/>
    <property type="match status" value="1"/>
</dbReference>
<dbReference type="InterPro" id="IPR009066">
    <property type="entry name" value="MG_RAP_rcpt_1"/>
</dbReference>
<dbReference type="InterPro" id="IPR036744">
    <property type="entry name" value="RAP_sf"/>
</dbReference>
<dbReference type="InterPro" id="IPR001584">
    <property type="entry name" value="Integrase_cat-core"/>
</dbReference>
<dbReference type="InterPro" id="IPR001753">
    <property type="entry name" value="Enoyl-CoA_hydra/iso"/>
</dbReference>
<keyword evidence="1" id="KW-0175">Coiled coil</keyword>
<dbReference type="Pfam" id="PF06401">
    <property type="entry name" value="Alpha-2-MRAP_C"/>
    <property type="match status" value="1"/>
</dbReference>
<dbReference type="CDD" id="cd14806">
    <property type="entry name" value="RAP_D1"/>
    <property type="match status" value="1"/>
</dbReference>
<dbReference type="PANTHER" id="PTHR47331">
    <property type="entry name" value="PHD-TYPE DOMAIN-CONTAINING PROTEIN"/>
    <property type="match status" value="1"/>
</dbReference>
<dbReference type="GO" id="GO:0008201">
    <property type="term" value="F:heparin binding"/>
    <property type="evidence" value="ECO:0007669"/>
    <property type="project" value="InterPro"/>
</dbReference>
<dbReference type="SUPFAM" id="SSF52096">
    <property type="entry name" value="ClpP/crotonase"/>
    <property type="match status" value="1"/>
</dbReference>
<dbReference type="GO" id="GO:0015074">
    <property type="term" value="P:DNA integration"/>
    <property type="evidence" value="ECO:0007669"/>
    <property type="project" value="InterPro"/>
</dbReference>
<dbReference type="CDD" id="cd06558">
    <property type="entry name" value="crotonase-like"/>
    <property type="match status" value="1"/>
</dbReference>
<sequence length="2396" mass="273698">MEIAVNELQYSLEQAEAYTKVEGYEPELLRAHAAAVQEDVLSLAKYKGQFGDKMQTYVQLIADATRVKRDCERYALVLEIEARKKAAAAPTAPPPPTPAVSNSSSRIPRIKLPIFDGESMADYRGFKQAFIETIQTEPDLSEVRKWLLLRAQLSGKALELVQELPMAPETYKAAESILDKAYGSTQRAIQKQYERLQHIDTAEMETDSLRVTYSKIDGVLTSLTSLGVEVNKESYLRQVVLSKFPEEAQHHIEVDDQMDLKKFREKMGAFIERRSCIVKPSSAAVKRSYVSDNNSSQNSTQHQPQSSSNESKGGAKSGSREKPRHNTANFTSVGGSSTSTLPPHQVKFSDINSAKKPRPRLHKCIFCSGDHWSDACSEVKTLDERRKLVSNRCQKCLRPAHDGTPCQNWNGCAHCKEQTHNRALCPLMFSETSKVLFTNLSDQSNRNKSSSSDFMTAKIIVGDADKSKQTTIRTVLDSAGGRTLITSDLVKHLGLKTSIRSARFTGIDEAPVGSSKWTTKLWLYPDRSSPIQIEAFVVQNIIEDIFATDVAEFKKRYPEHAHLPIPDDGNGERVQLLMGYKNMAKIVTLQDSIAVDTNLHLMGTKFGWIPFGGFPDEAETNPTSNPIFTFKDIDPVKLMSDLELVGLSDFLRSTNEEEMLTLEKFYDSLMQIQKSYQLNWPYKYDPPDLEENFGLAFGRLVHLWKQLRTTPELLIAYDGIIRNQLETDVAEVVNTRAKTKPGRVHYLPHRGIIRIGKSTPIRMVVDASAKSRKHAKSLNDNIMKGGNWVTELPGVLLRFRKHGVAVTSDIFKAFHQIMIAPEDRDVVRFLWLRDINKPPSADNLVIYRFKRMAFGVIASPFLLTATIKHHLRTNPNEFAAQIEHDLYADNLATSIPSQTDGNKFYNTIKEFFDSMGMNITQWATDSPELREIFSETDRVLKVHQTVLGVEWNTEKRTLKIRQPQFANFNELKITKRQALKEMAKTFDPLGWVAPTVLIAKLFIRKIWQEDYKWDVQLKPEYCTEWLKIREQLQDVGKIDLPRAYGVTGIENAKSIELHAFCDASAEAYGVAIYLCIHYENSSWSGLVAAKTRLAPKNQLSIPRLELLAAVTASKYMQYVHNELKFEKDCYKYLWGDSKCVIAWTTSRKVLPAFVDRAVKSIAEANFKNFMYVPTLENPADVASRGASIDELKQQNWWSGPKWLINEKDWPQQKISPEKTDAEVLENLQVEEQRILLTKEAVKLKNAVDPKSNQDSPFDLNPQDFQTFGQLLRRTAFCLKAASRFLRGRGTIQRITEIDCEPARLRWIRWDQQRIYEPVNQKPNVSYLRNLKIRIDEDNIIRCVTRVKWAQISREEAEPILLPKSTHLTRLIILTIHQNIYHAGTAHTLAELRKKYWLPHGRREVYQAIRSTCFKCRRADAQPFRTPHMADLPEFRINRTDRPFANVGVDVFGPYKIKTTFGNETKVVKYWVILFTCLVVRAVHLEFLKNMSAEEFLTTLRRFAGRRGVPNLIVSDNAPQFTVVEGIFQCLWRRFASADITTKYYAEHQIKWKFIPAHAPWMGGAYERMIQTIKKAFEKVYGSRTLSQDQFETAMIEVEAVINSRPITYVDRGIDTEIITPNDFLCTKYPAIPLDFNRTLTSNQLTEAWKQAETYLNEFWRIWSESYLREIRERREVIRSQQHSNDAAPLVGEIVLMVDPDQKRSSWRLAVVERLIPGDDGQVRSVQIRAANRARMIRPVSRLASLKLLMDLPDQIPQLNEQHTAIVVDSESGFIEAMSPCPTMEVPPCVTISHTDDSKYLSYKQIRKVALIGINRPAKRNALDSSTVKDLKNLILEFENDEDVLTGVVYGEGGNFCAGYDFEELAHEDEVPQNFLKNVNNYLKKPLVAAVNGFAVGFGFDLALYCDLRIMDETAVFGCYGRRFGTSMSEVGISRLQAIVGLSRAMDLILTGRSVRSEEALQCGLANRVAGCGTAVGQALTLAMDIMKFPKGGLLADRAVLYKQVFSKIRLKNSVIDHDADQYKEQILKESREGAKLFMNGAGRNGQLFSVQLSVFGSNKYSKEANIKFNEHFTDDPKIQIRDVDKPFRLAKLNLLWSKASLRLSEPKLKSFYSDLKLHDKEELAYKHYISSGGGDKDGLKEAELRRKLIDIMTAYDLLEHFQDMKEGKKSKLHEVGDDSYLERNVFKDKKLNKLWTKAEMAGFNSIELQVLKEEFSHHQEKIDQYYSLLKDAENSDENSVDEDLDRFNAIEHLEETPTVENNNQYENKVNAIRTKGREVKDGFDRLERLAAQGPNHKEFIEPKVQNLWMQAVKSNFTRDEIESLRTELHHYEKRLLKLRNLHLEVAVSKYSQEKKIAGEKVDDKLKDLEKLIKKQSRKVEKLHADIESRILPKTEL</sequence>
<dbReference type="InterPro" id="IPR008042">
    <property type="entry name" value="Retrotrans_Pao"/>
</dbReference>
<feature type="domain" description="Integrase catalytic" evidence="3">
    <location>
        <begin position="1438"/>
        <end position="1628"/>
    </location>
</feature>
<dbReference type="InterPro" id="IPR041588">
    <property type="entry name" value="Integrase_H2C2"/>
</dbReference>
<keyword evidence="5" id="KW-1185">Reference proteome</keyword>
<dbReference type="Pfam" id="PF18701">
    <property type="entry name" value="DUF5641"/>
    <property type="match status" value="1"/>
</dbReference>
<dbReference type="Pfam" id="PF00378">
    <property type="entry name" value="ECH_1"/>
    <property type="match status" value="1"/>
</dbReference>
<dbReference type="Gene3D" id="3.30.420.10">
    <property type="entry name" value="Ribonuclease H-like superfamily/Ribonuclease H"/>
    <property type="match status" value="1"/>
</dbReference>
<dbReference type="GO" id="GO:0005783">
    <property type="term" value="C:endoplasmic reticulum"/>
    <property type="evidence" value="ECO:0007669"/>
    <property type="project" value="InterPro"/>
</dbReference>
<dbReference type="PANTHER" id="PTHR47331:SF4">
    <property type="entry name" value="PEPTIDASE S1 DOMAIN-CONTAINING PROTEIN"/>
    <property type="match status" value="1"/>
</dbReference>
<dbReference type="Pfam" id="PF06400">
    <property type="entry name" value="Alpha-2-MRAP_N"/>
    <property type="match status" value="1"/>
</dbReference>
<evidence type="ECO:0000313" key="4">
    <source>
        <dbReference type="EMBL" id="KAK7603246.1"/>
    </source>
</evidence>
<dbReference type="Pfam" id="PF03564">
    <property type="entry name" value="DUF1759"/>
    <property type="match status" value="1"/>
</dbReference>
<dbReference type="EMBL" id="JBBCAQ010000006">
    <property type="protein sequence ID" value="KAK7603246.1"/>
    <property type="molecule type" value="Genomic_DNA"/>
</dbReference>
<feature type="compositionally biased region" description="Polar residues" evidence="2">
    <location>
        <begin position="326"/>
        <end position="342"/>
    </location>
</feature>